<reference evidence="1 2" key="1">
    <citation type="submission" date="2023-10" db="EMBL/GenBank/DDBJ databases">
        <authorList>
            <person name="Botero Cardona J."/>
        </authorList>
    </citation>
    <scope>NUCLEOTIDE SEQUENCE [LARGE SCALE GENOMIC DNA]</scope>
    <source>
        <strain evidence="1 2">R-54839</strain>
    </source>
</reference>
<gene>
    <name evidence="1" type="ORF">R54839_PPFHFPJH_00743</name>
</gene>
<dbReference type="Pfam" id="PF07751">
    <property type="entry name" value="Abi_2"/>
    <property type="match status" value="1"/>
</dbReference>
<organism evidence="1 2">
    <name type="scientific">Fructobacillus fructosus</name>
    <dbReference type="NCBI Taxonomy" id="1631"/>
    <lineage>
        <taxon>Bacteria</taxon>
        <taxon>Bacillati</taxon>
        <taxon>Bacillota</taxon>
        <taxon>Bacilli</taxon>
        <taxon>Lactobacillales</taxon>
        <taxon>Lactobacillaceae</taxon>
        <taxon>Fructobacillus</taxon>
    </lineage>
</organism>
<evidence type="ECO:0000313" key="1">
    <source>
        <dbReference type="EMBL" id="CAK1237673.1"/>
    </source>
</evidence>
<evidence type="ECO:0000313" key="2">
    <source>
        <dbReference type="Proteomes" id="UP001314261"/>
    </source>
</evidence>
<protein>
    <submittedName>
        <fullName evidence="1">Abortive infection bacteriophage resistance protein (AbiF)</fullName>
    </submittedName>
</protein>
<dbReference type="EMBL" id="CAUZLR010000004">
    <property type="protein sequence ID" value="CAK1237673.1"/>
    <property type="molecule type" value="Genomic_DNA"/>
</dbReference>
<accession>A0ABN9YPZ7</accession>
<sequence>MSVKTQPFLNWNQQVTVLREQYNIEVESPKSAIYTLKKYSYETLVDGYKQAFKKDQHSEKFIPGITVETLGVLQMLENRLSSELLQALLSIEKNIKSLFQYELAKKFGVQQNNYLRIDHYNANTCAQKRHLARLFHITQQKKHISQTLEDFQQQGNIPPWVLVNEMTFGQFQHWYAASPDSIREAVANGFCNDSNQKITLPFFEQALRFFLDFRNALAHGELIGQLCAKETITQSQLQAFYPEKLLPSCKQRQTKHTESDFYILFLLFGLFLKQSEKQIFKDQVLNLLRIFDSLLPINEEPMRRLLGNIPENMIERVEQIL</sequence>
<dbReference type="InterPro" id="IPR011664">
    <property type="entry name" value="Abi_system_AbiD/AbiF-like"/>
</dbReference>
<proteinExistence type="predicted"/>
<name>A0ABN9YPZ7_9LACO</name>
<comment type="caution">
    <text evidence="1">The sequence shown here is derived from an EMBL/GenBank/DDBJ whole genome shotgun (WGS) entry which is preliminary data.</text>
</comment>
<dbReference type="Proteomes" id="UP001314261">
    <property type="component" value="Unassembled WGS sequence"/>
</dbReference>
<keyword evidence="2" id="KW-1185">Reference proteome</keyword>
<dbReference type="RefSeq" id="WP_187754030.1">
    <property type="nucleotide sequence ID" value="NZ_CAUZLR010000004.1"/>
</dbReference>